<proteinExistence type="predicted"/>
<evidence type="ECO:0000313" key="2">
    <source>
        <dbReference type="Proteomes" id="UP001164929"/>
    </source>
</evidence>
<dbReference type="Proteomes" id="UP001164929">
    <property type="component" value="Chromosome 9"/>
</dbReference>
<evidence type="ECO:0000313" key="1">
    <source>
        <dbReference type="EMBL" id="KAJ6985672.1"/>
    </source>
</evidence>
<comment type="caution">
    <text evidence="1">The sequence shown here is derived from an EMBL/GenBank/DDBJ whole genome shotgun (WGS) entry which is preliminary data.</text>
</comment>
<gene>
    <name evidence="1" type="ORF">NC653_023580</name>
</gene>
<accession>A0AAD6QB71</accession>
<protein>
    <submittedName>
        <fullName evidence="1">Uncharacterized protein</fullName>
    </submittedName>
</protein>
<dbReference type="AlphaFoldDB" id="A0AAD6QB71"/>
<reference evidence="1" key="1">
    <citation type="journal article" date="2023" name="Mol. Ecol. Resour.">
        <title>Chromosome-level genome assembly of a triploid poplar Populus alba 'Berolinensis'.</title>
        <authorList>
            <person name="Chen S."/>
            <person name="Yu Y."/>
            <person name="Wang X."/>
            <person name="Wang S."/>
            <person name="Zhang T."/>
            <person name="Zhou Y."/>
            <person name="He R."/>
            <person name="Meng N."/>
            <person name="Wang Y."/>
            <person name="Liu W."/>
            <person name="Liu Z."/>
            <person name="Liu J."/>
            <person name="Guo Q."/>
            <person name="Huang H."/>
            <person name="Sederoff R.R."/>
            <person name="Wang G."/>
            <person name="Qu G."/>
            <person name="Chen S."/>
        </authorList>
    </citation>
    <scope>NUCLEOTIDE SEQUENCE</scope>
    <source>
        <strain evidence="1">SC-2020</strain>
    </source>
</reference>
<dbReference type="EMBL" id="JAQIZT010000009">
    <property type="protein sequence ID" value="KAJ6985672.1"/>
    <property type="molecule type" value="Genomic_DNA"/>
</dbReference>
<keyword evidence="2" id="KW-1185">Reference proteome</keyword>
<organism evidence="1 2">
    <name type="scientific">Populus alba x Populus x berolinensis</name>
    <dbReference type="NCBI Taxonomy" id="444605"/>
    <lineage>
        <taxon>Eukaryota</taxon>
        <taxon>Viridiplantae</taxon>
        <taxon>Streptophyta</taxon>
        <taxon>Embryophyta</taxon>
        <taxon>Tracheophyta</taxon>
        <taxon>Spermatophyta</taxon>
        <taxon>Magnoliopsida</taxon>
        <taxon>eudicotyledons</taxon>
        <taxon>Gunneridae</taxon>
        <taxon>Pentapetalae</taxon>
        <taxon>rosids</taxon>
        <taxon>fabids</taxon>
        <taxon>Malpighiales</taxon>
        <taxon>Salicaceae</taxon>
        <taxon>Saliceae</taxon>
        <taxon>Populus</taxon>
    </lineage>
</organism>
<sequence>MGLETWARQWLIPSMRLWKWLM</sequence>
<name>A0AAD6QB71_9ROSI</name>